<organism evidence="7 8">
    <name type="scientific">Planoprotostelium fungivorum</name>
    <dbReference type="NCBI Taxonomy" id="1890364"/>
    <lineage>
        <taxon>Eukaryota</taxon>
        <taxon>Amoebozoa</taxon>
        <taxon>Evosea</taxon>
        <taxon>Variosea</taxon>
        <taxon>Cavosteliida</taxon>
        <taxon>Cavosteliaceae</taxon>
        <taxon>Planoprotostelium</taxon>
    </lineage>
</organism>
<dbReference type="AlphaFoldDB" id="A0A2P6N1L4"/>
<dbReference type="GO" id="GO:0070973">
    <property type="term" value="P:protein localization to endoplasmic reticulum exit site"/>
    <property type="evidence" value="ECO:0007669"/>
    <property type="project" value="UniProtKB-UniRule"/>
</dbReference>
<accession>A0A2P6N1L4</accession>
<dbReference type="OrthoDB" id="17651at2759"/>
<keyword evidence="3 5" id="KW-1133">Transmembrane helix</keyword>
<dbReference type="EMBL" id="MDYQ01000253">
    <property type="protein sequence ID" value="PRP77835.1"/>
    <property type="molecule type" value="Genomic_DNA"/>
</dbReference>
<comment type="subcellular location">
    <subcellularLocation>
        <location evidence="5">Endoplasmic reticulum membrane</location>
        <topology evidence="5">Multi-pass membrane protein</topology>
    </subcellularLocation>
    <subcellularLocation>
        <location evidence="1">Membrane</location>
        <topology evidence="1">Multi-pass membrane protein</topology>
    </subcellularLocation>
</comment>
<dbReference type="InterPro" id="IPR008417">
    <property type="entry name" value="BAP29/BAP31"/>
</dbReference>
<evidence type="ECO:0000313" key="8">
    <source>
        <dbReference type="Proteomes" id="UP000241769"/>
    </source>
</evidence>
<reference evidence="7 8" key="1">
    <citation type="journal article" date="2018" name="Genome Biol. Evol.">
        <title>Multiple Roots of Fruiting Body Formation in Amoebozoa.</title>
        <authorList>
            <person name="Hillmann F."/>
            <person name="Forbes G."/>
            <person name="Novohradska S."/>
            <person name="Ferling I."/>
            <person name="Riege K."/>
            <person name="Groth M."/>
            <person name="Westermann M."/>
            <person name="Marz M."/>
            <person name="Spaller T."/>
            <person name="Winckler T."/>
            <person name="Schaap P."/>
            <person name="Glockner G."/>
        </authorList>
    </citation>
    <scope>NUCLEOTIDE SEQUENCE [LARGE SCALE GENOMIC DNA]</scope>
    <source>
        <strain evidence="7 8">Jena</strain>
    </source>
</reference>
<feature type="domain" description="BAP29/BAP31 transmembrane" evidence="6">
    <location>
        <begin position="26"/>
        <end position="156"/>
    </location>
</feature>
<proteinExistence type="inferred from homology"/>
<evidence type="ECO:0000256" key="5">
    <source>
        <dbReference type="RuleBase" id="RU367026"/>
    </source>
</evidence>
<keyword evidence="2 5" id="KW-0812">Transmembrane</keyword>
<evidence type="ECO:0000313" key="7">
    <source>
        <dbReference type="EMBL" id="PRP77835.1"/>
    </source>
</evidence>
<dbReference type="InterPro" id="IPR040463">
    <property type="entry name" value="BAP29/BAP31_N"/>
</dbReference>
<comment type="similarity">
    <text evidence="5">Belongs to the BCAP29/BCAP31 family.</text>
</comment>
<gene>
    <name evidence="7" type="ORF">PROFUN_14154</name>
</gene>
<dbReference type="Pfam" id="PF05529">
    <property type="entry name" value="Bap31"/>
    <property type="match status" value="1"/>
</dbReference>
<dbReference type="GO" id="GO:0006888">
    <property type="term" value="P:endoplasmic reticulum to Golgi vesicle-mediated transport"/>
    <property type="evidence" value="ECO:0007669"/>
    <property type="project" value="UniProtKB-UniRule"/>
</dbReference>
<dbReference type="Proteomes" id="UP000241769">
    <property type="component" value="Unassembled WGS sequence"/>
</dbReference>
<evidence type="ECO:0000256" key="1">
    <source>
        <dbReference type="ARBA" id="ARBA00004141"/>
    </source>
</evidence>
<keyword evidence="5" id="KW-0653">Protein transport</keyword>
<evidence type="ECO:0000256" key="3">
    <source>
        <dbReference type="ARBA" id="ARBA00022989"/>
    </source>
</evidence>
<dbReference type="STRING" id="1890364.A0A2P6N1L4"/>
<comment type="function">
    <text evidence="5">May play a role in anterograde transport of membrane proteins from the endoplasmic reticulum to the Golgi.</text>
</comment>
<dbReference type="PANTHER" id="PTHR12701:SF20">
    <property type="entry name" value="ENDOPLASMIC RETICULUM TRANSMEMBRANE PROTEIN"/>
    <property type="match status" value="1"/>
</dbReference>
<evidence type="ECO:0000256" key="4">
    <source>
        <dbReference type="ARBA" id="ARBA00023136"/>
    </source>
</evidence>
<protein>
    <recommendedName>
        <fullName evidence="5">Endoplasmic reticulum transmembrane protein</fullName>
    </recommendedName>
</protein>
<feature type="transmembrane region" description="Helical" evidence="5">
    <location>
        <begin position="27"/>
        <end position="48"/>
    </location>
</feature>
<dbReference type="PANTHER" id="PTHR12701">
    <property type="entry name" value="BCR-ASSOCIATED PROTEIN, BAP"/>
    <property type="match status" value="1"/>
</dbReference>
<evidence type="ECO:0000259" key="6">
    <source>
        <dbReference type="Pfam" id="PF05529"/>
    </source>
</evidence>
<feature type="transmembrane region" description="Helical" evidence="5">
    <location>
        <begin position="69"/>
        <end position="86"/>
    </location>
</feature>
<dbReference type="GO" id="GO:0005789">
    <property type="term" value="C:endoplasmic reticulum membrane"/>
    <property type="evidence" value="ECO:0007669"/>
    <property type="project" value="UniProtKB-SubCell"/>
</dbReference>
<name>A0A2P6N1L4_9EUKA</name>
<feature type="transmembrane region" description="Helical" evidence="5">
    <location>
        <begin position="123"/>
        <end position="140"/>
    </location>
</feature>
<comment type="caution">
    <text evidence="7">The sequence shown here is derived from an EMBL/GenBank/DDBJ whole genome shotgun (WGS) entry which is preliminary data.</text>
</comment>
<keyword evidence="5" id="KW-0256">Endoplasmic reticulum</keyword>
<dbReference type="InParanoid" id="A0A2P6N1L4"/>
<keyword evidence="5" id="KW-0813">Transport</keyword>
<dbReference type="FunCoup" id="A0A2P6N1L4">
    <property type="interactions" value="358"/>
</dbReference>
<evidence type="ECO:0000256" key="2">
    <source>
        <dbReference type="ARBA" id="ARBA00022692"/>
    </source>
</evidence>
<keyword evidence="8" id="KW-1185">Reference proteome</keyword>
<dbReference type="GO" id="GO:0006886">
    <property type="term" value="P:intracellular protein transport"/>
    <property type="evidence" value="ECO:0007669"/>
    <property type="project" value="UniProtKB-UniRule"/>
</dbReference>
<keyword evidence="4 5" id="KW-0472">Membrane</keyword>
<keyword evidence="5" id="KW-0931">ER-Golgi transport</keyword>
<sequence length="192" mass="22098">MADMDVSAPAAQDNFIQTLLLEYANQWGLIFVCLSIEILIATFLVLPIPVKWRITVSQKMAVLWNQYPRFRIITKTLMSIVAALFFDSLRKMYVIHLSIYQPDLLKVGREAEINKNLLVAQRNAYLCGFTVFIFMILYRFQSMADQVATLEAKLDQIEPGLSKRTEHHVQKAVDYDKNKEAVQNNPKVSKIN</sequence>